<dbReference type="GO" id="GO:0030246">
    <property type="term" value="F:carbohydrate binding"/>
    <property type="evidence" value="ECO:0007669"/>
    <property type="project" value="InterPro"/>
</dbReference>
<comment type="subcellular location">
    <subcellularLocation>
        <location evidence="1">Cell outer membrane</location>
        <topology evidence="1">Multi-pass membrane protein</topology>
    </subcellularLocation>
</comment>
<dbReference type="KEGG" id="pfer:IRI77_26165"/>
<dbReference type="Gene3D" id="2.60.40.1120">
    <property type="entry name" value="Carboxypeptidase-like, regulatory domain"/>
    <property type="match status" value="1"/>
</dbReference>
<dbReference type="InterPro" id="IPR039426">
    <property type="entry name" value="TonB-dep_rcpt-like"/>
</dbReference>
<dbReference type="AlphaFoldDB" id="A0A7S7SQE6"/>
<dbReference type="EMBL" id="CP063849">
    <property type="protein sequence ID" value="QOY92140.1"/>
    <property type="molecule type" value="Genomic_DNA"/>
</dbReference>
<keyword evidence="2" id="KW-0813">Transport</keyword>
<evidence type="ECO:0000256" key="4">
    <source>
        <dbReference type="ARBA" id="ARBA00022692"/>
    </source>
</evidence>
<proteinExistence type="predicted"/>
<dbReference type="GO" id="GO:0044718">
    <property type="term" value="P:siderophore transmembrane transport"/>
    <property type="evidence" value="ECO:0007669"/>
    <property type="project" value="TreeGrafter"/>
</dbReference>
<dbReference type="InterPro" id="IPR036942">
    <property type="entry name" value="Beta-barrel_TonB_sf"/>
</dbReference>
<evidence type="ECO:0000256" key="1">
    <source>
        <dbReference type="ARBA" id="ARBA00004571"/>
    </source>
</evidence>
<evidence type="ECO:0000256" key="2">
    <source>
        <dbReference type="ARBA" id="ARBA00022448"/>
    </source>
</evidence>
<keyword evidence="4" id="KW-0812">Transmembrane</keyword>
<keyword evidence="6" id="KW-0998">Cell outer membrane</keyword>
<dbReference type="Pfam" id="PF13620">
    <property type="entry name" value="CarboxypepD_reg"/>
    <property type="match status" value="1"/>
</dbReference>
<dbReference type="PANTHER" id="PTHR30069">
    <property type="entry name" value="TONB-DEPENDENT OUTER MEMBRANE RECEPTOR"/>
    <property type="match status" value="1"/>
</dbReference>
<keyword evidence="5" id="KW-0472">Membrane</keyword>
<dbReference type="GO" id="GO:0009279">
    <property type="term" value="C:cell outer membrane"/>
    <property type="evidence" value="ECO:0007669"/>
    <property type="project" value="UniProtKB-SubCell"/>
</dbReference>
<keyword evidence="9" id="KW-1185">Reference proteome</keyword>
<dbReference type="InterPro" id="IPR013784">
    <property type="entry name" value="Carb-bd-like_fold"/>
</dbReference>
<dbReference type="InterPro" id="IPR057601">
    <property type="entry name" value="Oar-like_b-barrel"/>
</dbReference>
<evidence type="ECO:0000256" key="3">
    <source>
        <dbReference type="ARBA" id="ARBA00022452"/>
    </source>
</evidence>
<dbReference type="GO" id="GO:0015344">
    <property type="term" value="F:siderophore uptake transmembrane transporter activity"/>
    <property type="evidence" value="ECO:0007669"/>
    <property type="project" value="TreeGrafter"/>
</dbReference>
<evidence type="ECO:0000256" key="6">
    <source>
        <dbReference type="ARBA" id="ARBA00023237"/>
    </source>
</evidence>
<accession>A0A7S7SQE6</accession>
<evidence type="ECO:0000259" key="7">
    <source>
        <dbReference type="Pfam" id="PF25183"/>
    </source>
</evidence>
<feature type="domain" description="TonB-dependent transporter Oar-like beta-barrel" evidence="7">
    <location>
        <begin position="232"/>
        <end position="1075"/>
    </location>
</feature>
<gene>
    <name evidence="8" type="ORF">IRI77_26165</name>
</gene>
<name>A0A7S7SQE6_PALFE</name>
<protein>
    <submittedName>
        <fullName evidence="8">TonB-dependent receptor</fullName>
    </submittedName>
</protein>
<dbReference type="Pfam" id="PF25183">
    <property type="entry name" value="OMP_b-brl_4"/>
    <property type="match status" value="1"/>
</dbReference>
<sequence length="1082" mass="116276">MSASMLFAQGDAARITGTVTDASGAVIPGAIIKIKNEKTAAVREVTVADNGSFVASNLTPSVYTIDASANGMASAQYRQVTLTAGQERTLAIILAPAEMQQSVTVASGDLVVIDTSSARVGANINEREVANMPLNGRQLSQLYLMVPGAQTAGGGSYDNIRFSGRANQQNAVRFDGVEASSIIDASPGNLNGESSTGFRLQASLETVQEFRVESSNYPAEFGTGTGGQISVVTKSGSNQIHGSLFEYVRNNSFDARNFFDTTKSPLRLNQFGGSLGGPIKKDKAFFFASMETLRQRAGINLLGSVPSAAARQRAVPTIAPVVNAFPVGTQTTANPDLDLAQLNASTSLDEYSGSIRFDYAFSPKYSLSARYVRDQGYLTSPMDVTGSQQRTTAVPQNGMISLQQVLTSNLINETKLGYNGSKTRLNGIAPTVNGIDFSPISIDFTGAVAIPGIGGQGASAGAARLGGLIRSNSSQNGRAQPYTNYTMSFIDNLSYLKGNHTFKFGAEVRPIRLYTDRLGGTTYTFSNLTDLLANKPTTIQILGDVSAPNPLHNGIATNRFLKQAYYVFYAQDEWRLRPNLTINYGLRYEYYSVMHEDQNLYTLFQVERGDIAPAGTPWYKSSKNNWGPRLGLSWSPSRFNNKTVLRVGAGYFFGPGQTEDQVQPIDSDRITVNAPAGSAFPVNSQQIIANTNPSNLSGFTPRAYSANYTLPEKVLSYTASIQQQLPGNTVMTVAYVGSQGRNLFLRSWTNGIVGLTMNPTTGVGNPQLQFGSRFGQIDYKTSGGTDNYNSLQTSVQRRFNQGLTIGGQWTYAHSLGNTGGSNEAQTAQNPFNFNADRGNNAFDIRHSVNATALYELPVGTGRKYLANSSKLVNLLAGGWQLGGVLNARTGLPIDLTIARNDIAYQVNSTGQIVSNPIVSGTTVLTTPVINNPYGGAFRNNRRPDVVAGVDPFLHGSDSRYFLNPAAFAFPTPGTFGNLGRWALHGPSLTQFDMTLQKRFRLTERMNMEFRGELYNLFNKTNFASPSARLNNALGTGANQLQPGQSFSAAAAGGTFGIANSTVTKDVGLGASRQIQLSLRLNF</sequence>
<dbReference type="Proteomes" id="UP000593892">
    <property type="component" value="Chromosome"/>
</dbReference>
<evidence type="ECO:0000313" key="8">
    <source>
        <dbReference type="EMBL" id="QOY92140.1"/>
    </source>
</evidence>
<dbReference type="SUPFAM" id="SSF56935">
    <property type="entry name" value="Porins"/>
    <property type="match status" value="1"/>
</dbReference>
<dbReference type="PANTHER" id="PTHR30069:SF46">
    <property type="entry name" value="OAR PROTEIN"/>
    <property type="match status" value="1"/>
</dbReference>
<reference evidence="8 9" key="1">
    <citation type="submission" date="2020-10" db="EMBL/GenBank/DDBJ databases">
        <title>Complete genome sequence of Paludibaculum fermentans P105T, a facultatively anaerobic acidobacterium capable of dissimilatory Fe(III) reduction.</title>
        <authorList>
            <person name="Dedysh S.N."/>
            <person name="Beletsky A.V."/>
            <person name="Kulichevskaya I.S."/>
            <person name="Mardanov A.V."/>
            <person name="Ravin N.V."/>
        </authorList>
    </citation>
    <scope>NUCLEOTIDE SEQUENCE [LARGE SCALE GENOMIC DNA]</scope>
    <source>
        <strain evidence="8 9">P105</strain>
    </source>
</reference>
<keyword evidence="3" id="KW-1134">Transmembrane beta strand</keyword>
<organism evidence="8 9">
    <name type="scientific">Paludibaculum fermentans</name>
    <dbReference type="NCBI Taxonomy" id="1473598"/>
    <lineage>
        <taxon>Bacteria</taxon>
        <taxon>Pseudomonadati</taxon>
        <taxon>Acidobacteriota</taxon>
        <taxon>Terriglobia</taxon>
        <taxon>Bryobacterales</taxon>
        <taxon>Bryobacteraceae</taxon>
        <taxon>Paludibaculum</taxon>
    </lineage>
</organism>
<keyword evidence="8" id="KW-0675">Receptor</keyword>
<dbReference type="Gene3D" id="2.40.170.20">
    <property type="entry name" value="TonB-dependent receptor, beta-barrel domain"/>
    <property type="match status" value="1"/>
</dbReference>
<evidence type="ECO:0000313" key="9">
    <source>
        <dbReference type="Proteomes" id="UP000593892"/>
    </source>
</evidence>
<evidence type="ECO:0000256" key="5">
    <source>
        <dbReference type="ARBA" id="ARBA00023136"/>
    </source>
</evidence>
<dbReference type="SUPFAM" id="SSF49452">
    <property type="entry name" value="Starch-binding domain-like"/>
    <property type="match status" value="1"/>
</dbReference>